<comment type="caution">
    <text evidence="1">The sequence shown here is derived from an EMBL/GenBank/DDBJ whole genome shotgun (WGS) entry which is preliminary data.</text>
</comment>
<name>A0ACC2GRM9_DALPE</name>
<accession>A0ACC2GRM9</accession>
<proteinExistence type="predicted"/>
<dbReference type="EMBL" id="CM055737">
    <property type="protein sequence ID" value="KAJ8006279.1"/>
    <property type="molecule type" value="Genomic_DNA"/>
</dbReference>
<reference evidence="1" key="1">
    <citation type="submission" date="2021-05" db="EMBL/GenBank/DDBJ databases">
        <authorList>
            <person name="Pan Q."/>
            <person name="Jouanno E."/>
            <person name="Zahm M."/>
            <person name="Klopp C."/>
            <person name="Cabau C."/>
            <person name="Louis A."/>
            <person name="Berthelot C."/>
            <person name="Parey E."/>
            <person name="Roest Crollius H."/>
            <person name="Montfort J."/>
            <person name="Robinson-Rechavi M."/>
            <person name="Bouchez O."/>
            <person name="Lampietro C."/>
            <person name="Lopez Roques C."/>
            <person name="Donnadieu C."/>
            <person name="Postlethwait J."/>
            <person name="Bobe J."/>
            <person name="Dillon D."/>
            <person name="Chandos A."/>
            <person name="von Hippel F."/>
            <person name="Guiguen Y."/>
        </authorList>
    </citation>
    <scope>NUCLEOTIDE SEQUENCE</scope>
    <source>
        <strain evidence="1">YG-Jan2019</strain>
    </source>
</reference>
<dbReference type="Proteomes" id="UP001157502">
    <property type="component" value="Chromosome 10"/>
</dbReference>
<evidence type="ECO:0000313" key="1">
    <source>
        <dbReference type="EMBL" id="KAJ8006279.1"/>
    </source>
</evidence>
<keyword evidence="2" id="KW-1185">Reference proteome</keyword>
<gene>
    <name evidence="1" type="ORF">DPEC_G00126640</name>
</gene>
<protein>
    <submittedName>
        <fullName evidence="1">Uncharacterized protein</fullName>
    </submittedName>
</protein>
<organism evidence="1 2">
    <name type="scientific">Dallia pectoralis</name>
    <name type="common">Alaska blackfish</name>
    <dbReference type="NCBI Taxonomy" id="75939"/>
    <lineage>
        <taxon>Eukaryota</taxon>
        <taxon>Metazoa</taxon>
        <taxon>Chordata</taxon>
        <taxon>Craniata</taxon>
        <taxon>Vertebrata</taxon>
        <taxon>Euteleostomi</taxon>
        <taxon>Actinopterygii</taxon>
        <taxon>Neopterygii</taxon>
        <taxon>Teleostei</taxon>
        <taxon>Protacanthopterygii</taxon>
        <taxon>Esociformes</taxon>
        <taxon>Umbridae</taxon>
        <taxon>Dallia</taxon>
    </lineage>
</organism>
<evidence type="ECO:0000313" key="2">
    <source>
        <dbReference type="Proteomes" id="UP001157502"/>
    </source>
</evidence>
<sequence>MLLENRSAPQKGKRGTIQAVYSKDGTLLTSTDDVIGRWKEHFEELLNPTYTPSSTEAELEADGGSSILEGAWECAHPVYMCFVDLEKAYDRVPRDLLWEVLREYGVRGLFSGPSNLCTLKA</sequence>